<dbReference type="InterPro" id="IPR054011">
    <property type="entry name" value="C2c1_RuvC-like"/>
</dbReference>
<dbReference type="Pfam" id="PF22077">
    <property type="entry name" value="C2c1_Nuc-II"/>
    <property type="match status" value="1"/>
</dbReference>
<sequence length="1123" mass="125234">MPVRSFNLKLVVPRGPDGKLLREALWTTHAEVNAATRYYEERLLCLRALPYEVSASNEPSGQRMVALGEAESAALRMARAAQRANLDHDGDFDLFDAAGTDAEVLAALRDLYRLIAPDETGEGSAQAANGYISPLTDPKSQGFAMAAGKLDRPRPNWLSMADDDPELLDAAKAWYASDASLAWRTDTGSPAGWLRAARAGKPNWPALFRAKLEDLVERTASGPEGIMARLRVLRLLPLFPPFFTPRMANPSGGVTPWDRLAFRLAVAHILSWEAWCRRAVEQHTARKATLDGYRARAVTPELVPLLDRVRRYEKTCAEDMSRLGLGPSVYTLRPRQLRGWSDLKEAWKKAKDQSPETLRAILAEQQTKKRGKFGDPQVFLWLAEAAQHDLWKGGADVVSIAATLNAMQALVDRSRETATMTLPDARLHPRATQWAAEGDTNLRPYRLLDAGDGALAAKLSLLYRLDDGRLADTDVTVRLAASEQMRVQRLGKRDRKAEIVFDTGSGETLTGIVGSADMLFDRRHLGHRDAAELEAGSIGPVWLKVTVDLDPMLPDGWGPDHARFVRHFSSALGKATKAEDMVRDGARVLAVDLGLRTFAACSVFTLREETPFRPDALAFRVPLGDRTLWATHERSVHLELPGETPSRDGLQWRRLRDEEMRRMRRFLARYRRVMRLAGSPPEDRGVALEALTEARVTGDPFPFEEAIQVTLAAKAQAPQPVWDDAVTAALRELRIAMNPVVREWRHRGKERLAFLRTGKSMWAVQHLTNLRRFLQSWNLLGRATGEVRRMNRVARGVFASRLLAHLDNIKDDRLQTGADLIVRAAMGFVRDKAGCWERRFRPCDVVLFEDLSRYRMRTDRPRRENSQLMRWAHRAVPGEVAMQGALYGLDIPDDKVRPSAAFTSRFHARTLTPGIRSQPLAAADLHDPWLQEGLAKLEIDLAACRPGDLVPRDGGQVFACLRARKEGLLTIDADINAAQNLQRRFWTRHAEAFRLPCSPGQLDGKEVWVPRTMGKRLLGAMGGLGVLCPTGHDTGSCRWEPASGHKMKGLAAAVGDQEAQAFDPDAEEMTGLVEEAEVEAGRVEVFFRDPSGVVWPADLWFPAKVFWRRVRQATGVALKARLG</sequence>
<gene>
    <name evidence="4" type="primary">cas12b</name>
    <name evidence="4" type="ORF">Q7A36_35915</name>
</gene>
<dbReference type="InterPro" id="IPR053603">
    <property type="entry name" value="Cas12b_endonuclease"/>
</dbReference>
<feature type="domain" description="CRISPR-associated endonuclease C2c1 first helical" evidence="3">
    <location>
        <begin position="75"/>
        <end position="393"/>
    </location>
</feature>
<dbReference type="Proteomes" id="UP001243009">
    <property type="component" value="Unassembled WGS sequence"/>
</dbReference>
<dbReference type="Pfam" id="PF22202">
    <property type="entry name" value="C2c1_helical_1st"/>
    <property type="match status" value="1"/>
</dbReference>
<evidence type="ECO:0000313" key="5">
    <source>
        <dbReference type="Proteomes" id="UP001243009"/>
    </source>
</evidence>
<feature type="domain" description="CRISPR-associated endonuclease C2c1 Nuc-II" evidence="1">
    <location>
        <begin position="991"/>
        <end position="1122"/>
    </location>
</feature>
<dbReference type="InterPro" id="IPR054013">
    <property type="entry name" value="C2c1_helical_1st"/>
</dbReference>
<evidence type="ECO:0000259" key="2">
    <source>
        <dbReference type="Pfam" id="PF22126"/>
    </source>
</evidence>
<proteinExistence type="predicted"/>
<dbReference type="RefSeq" id="WP_305108602.1">
    <property type="nucleotide sequence ID" value="NZ_JAUTWS010000118.1"/>
</dbReference>
<dbReference type="InterPro" id="IPR054010">
    <property type="entry name" value="C2c1_Nuc-II"/>
</dbReference>
<evidence type="ECO:0000313" key="4">
    <source>
        <dbReference type="EMBL" id="MDO9713752.1"/>
    </source>
</evidence>
<dbReference type="Pfam" id="PF22126">
    <property type="entry name" value="C2c1_RuvC-like"/>
    <property type="match status" value="1"/>
</dbReference>
<reference evidence="4 5" key="1">
    <citation type="submission" date="2023-08" db="EMBL/GenBank/DDBJ databases">
        <title>The draft genome sequence of Paracraurococcus sp. LOR1-02.</title>
        <authorList>
            <person name="Kingkaew E."/>
            <person name="Tanasupawat S."/>
        </authorList>
    </citation>
    <scope>NUCLEOTIDE SEQUENCE [LARGE SCALE GENOMIC DNA]</scope>
    <source>
        <strain evidence="4 5">LOR1-02</strain>
    </source>
</reference>
<dbReference type="NCBIfam" id="NF033949">
    <property type="entry name" value="Cas12b"/>
    <property type="match status" value="1"/>
</dbReference>
<name>A0ABT9EC20_9PROT</name>
<comment type="caution">
    <text evidence="4">The sequence shown here is derived from an EMBL/GenBank/DDBJ whole genome shotgun (WGS) entry which is preliminary data.</text>
</comment>
<evidence type="ECO:0000259" key="1">
    <source>
        <dbReference type="Pfam" id="PF22077"/>
    </source>
</evidence>
<evidence type="ECO:0000259" key="3">
    <source>
        <dbReference type="Pfam" id="PF22202"/>
    </source>
</evidence>
<feature type="domain" description="C2c1 CRISPR-Cas endonuclease RuvC-like" evidence="2">
    <location>
        <begin position="810"/>
        <end position="987"/>
    </location>
</feature>
<protein>
    <submittedName>
        <fullName evidence="4">Type V CRISPR-associated protein Cas12b</fullName>
    </submittedName>
</protein>
<dbReference type="EMBL" id="JAUTWS010000118">
    <property type="protein sequence ID" value="MDO9713752.1"/>
    <property type="molecule type" value="Genomic_DNA"/>
</dbReference>
<organism evidence="4 5">
    <name type="scientific">Paracraurococcus lichenis</name>
    <dbReference type="NCBI Taxonomy" id="3064888"/>
    <lineage>
        <taxon>Bacteria</taxon>
        <taxon>Pseudomonadati</taxon>
        <taxon>Pseudomonadota</taxon>
        <taxon>Alphaproteobacteria</taxon>
        <taxon>Acetobacterales</taxon>
        <taxon>Roseomonadaceae</taxon>
        <taxon>Paracraurococcus</taxon>
    </lineage>
</organism>
<accession>A0ABT9EC20</accession>
<keyword evidence="5" id="KW-1185">Reference proteome</keyword>